<comment type="catalytic activity">
    <reaction evidence="1">
        <text>Hydrolysis of terminal, non-reducing alpha-D-galactose residues in alpha-D-galactosides, including galactose oligosaccharides, galactomannans and galactolipids.</text>
        <dbReference type="EC" id="3.2.1.22"/>
    </reaction>
</comment>
<dbReference type="PANTHER" id="PTHR35273:SF2">
    <property type="entry name" value="ALPHA-GALACTOSIDASE"/>
    <property type="match status" value="1"/>
</dbReference>
<evidence type="ECO:0000259" key="3">
    <source>
        <dbReference type="Pfam" id="PF03537"/>
    </source>
</evidence>
<protein>
    <recommendedName>
        <fullName evidence="2">alpha-galactosidase</fullName>
        <ecNumber evidence="2">3.2.1.22</ecNumber>
    </recommendedName>
</protein>
<gene>
    <name evidence="4" type="ORF">QBC42DRAFT_306877</name>
</gene>
<dbReference type="PANTHER" id="PTHR35273">
    <property type="entry name" value="ALPHA-1,4 POLYGALACTOSAMINIDASE, PUTATIVE (AFU_ORTHOLOGUE AFUA_3G07890)-RELATED"/>
    <property type="match status" value="1"/>
</dbReference>
<evidence type="ECO:0000256" key="1">
    <source>
        <dbReference type="ARBA" id="ARBA00001255"/>
    </source>
</evidence>
<dbReference type="GO" id="GO:0004557">
    <property type="term" value="F:alpha-galactosidase activity"/>
    <property type="evidence" value="ECO:0007669"/>
    <property type="project" value="UniProtKB-EC"/>
</dbReference>
<accession>A0AAV9HIP4</accession>
<organism evidence="4 5">
    <name type="scientific">Cladorrhinum samala</name>
    <dbReference type="NCBI Taxonomy" id="585594"/>
    <lineage>
        <taxon>Eukaryota</taxon>
        <taxon>Fungi</taxon>
        <taxon>Dikarya</taxon>
        <taxon>Ascomycota</taxon>
        <taxon>Pezizomycotina</taxon>
        <taxon>Sordariomycetes</taxon>
        <taxon>Sordariomycetidae</taxon>
        <taxon>Sordariales</taxon>
        <taxon>Podosporaceae</taxon>
        <taxon>Cladorrhinum</taxon>
    </lineage>
</organism>
<dbReference type="InterPro" id="IPR013785">
    <property type="entry name" value="Aldolase_TIM"/>
</dbReference>
<keyword evidence="4" id="KW-0378">Hydrolase</keyword>
<dbReference type="Proteomes" id="UP001321749">
    <property type="component" value="Unassembled WGS sequence"/>
</dbReference>
<sequence>MTRPPRLSRRQKLILAAVGVVIVIAVALGVGLGLGLKHDDDDGGDEEPVPTFTSSPAPIPSAVWEPKANSSWQIILNAVLDIDPNNPSVEPDVEVYDIDMFIHQNTQVIPSLHKLGKKVICYFSAGSYEPYVPDASQFPKADIGKDLQGWPGEKWLDIRSTAIRNIMVARIQLASKMGCDAIDPDNLDGYQNENGKDLTANDSADFAVFLANEAHKLNLGVGLKNAGEIVKTVLPFMQFAVNEQCGQYKNCDLFSPFIAANKPVYHIEYPDGAPKTISATEKNSACSAPGAQGFSTVIKEMDLSGWVQYCDGRTEDTKVVS</sequence>
<dbReference type="EC" id="3.2.1.22" evidence="2"/>
<dbReference type="InterPro" id="IPR004352">
    <property type="entry name" value="GH114_TIM-barrel"/>
</dbReference>
<proteinExistence type="predicted"/>
<keyword evidence="5" id="KW-1185">Reference proteome</keyword>
<evidence type="ECO:0000313" key="5">
    <source>
        <dbReference type="Proteomes" id="UP001321749"/>
    </source>
</evidence>
<reference evidence="4" key="2">
    <citation type="submission" date="2023-06" db="EMBL/GenBank/DDBJ databases">
        <authorList>
            <consortium name="Lawrence Berkeley National Laboratory"/>
            <person name="Mondo S.J."/>
            <person name="Hensen N."/>
            <person name="Bonometti L."/>
            <person name="Westerberg I."/>
            <person name="Brannstrom I.O."/>
            <person name="Guillou S."/>
            <person name="Cros-Aarteil S."/>
            <person name="Calhoun S."/>
            <person name="Haridas S."/>
            <person name="Kuo A."/>
            <person name="Pangilinan J."/>
            <person name="Riley R."/>
            <person name="Labutti K."/>
            <person name="Andreopoulos B."/>
            <person name="Lipzen A."/>
            <person name="Chen C."/>
            <person name="Yanf M."/>
            <person name="Daum C."/>
            <person name="Ng V."/>
            <person name="Clum A."/>
            <person name="Steindorff A."/>
            <person name="Ohm R."/>
            <person name="Martin F."/>
            <person name="Silar P."/>
            <person name="Natvig D."/>
            <person name="Lalanne C."/>
            <person name="Gautier V."/>
            <person name="Ament-Velasquez S.L."/>
            <person name="Kruys A."/>
            <person name="Hutchinson M.I."/>
            <person name="Powell A.J."/>
            <person name="Barry K."/>
            <person name="Miller A.N."/>
            <person name="Grigoriev I.V."/>
            <person name="Debuchy R."/>
            <person name="Gladieux P."/>
            <person name="Thoren M.H."/>
            <person name="Johannesson H."/>
        </authorList>
    </citation>
    <scope>NUCLEOTIDE SEQUENCE</scope>
    <source>
        <strain evidence="4">PSN324</strain>
    </source>
</reference>
<dbReference type="AlphaFoldDB" id="A0AAV9HIP4"/>
<dbReference type="EMBL" id="MU865005">
    <property type="protein sequence ID" value="KAK4460742.1"/>
    <property type="molecule type" value="Genomic_DNA"/>
</dbReference>
<dbReference type="SUPFAM" id="SSF51445">
    <property type="entry name" value="(Trans)glycosidases"/>
    <property type="match status" value="1"/>
</dbReference>
<feature type="domain" description="Glycoside-hydrolase family GH114 TIM-barrel" evidence="3">
    <location>
        <begin position="71"/>
        <end position="305"/>
    </location>
</feature>
<comment type="caution">
    <text evidence="4">The sequence shown here is derived from an EMBL/GenBank/DDBJ whole genome shotgun (WGS) entry which is preliminary data.</text>
</comment>
<dbReference type="Pfam" id="PF03537">
    <property type="entry name" value="Glyco_hydro_114"/>
    <property type="match status" value="1"/>
</dbReference>
<dbReference type="InterPro" id="IPR017853">
    <property type="entry name" value="GH"/>
</dbReference>
<reference evidence="4" key="1">
    <citation type="journal article" date="2023" name="Mol. Phylogenet. Evol.">
        <title>Genome-scale phylogeny and comparative genomics of the fungal order Sordariales.</title>
        <authorList>
            <person name="Hensen N."/>
            <person name="Bonometti L."/>
            <person name="Westerberg I."/>
            <person name="Brannstrom I.O."/>
            <person name="Guillou S."/>
            <person name="Cros-Aarteil S."/>
            <person name="Calhoun S."/>
            <person name="Haridas S."/>
            <person name="Kuo A."/>
            <person name="Mondo S."/>
            <person name="Pangilinan J."/>
            <person name="Riley R."/>
            <person name="LaButti K."/>
            <person name="Andreopoulos B."/>
            <person name="Lipzen A."/>
            <person name="Chen C."/>
            <person name="Yan M."/>
            <person name="Daum C."/>
            <person name="Ng V."/>
            <person name="Clum A."/>
            <person name="Steindorff A."/>
            <person name="Ohm R.A."/>
            <person name="Martin F."/>
            <person name="Silar P."/>
            <person name="Natvig D.O."/>
            <person name="Lalanne C."/>
            <person name="Gautier V."/>
            <person name="Ament-Velasquez S.L."/>
            <person name="Kruys A."/>
            <person name="Hutchinson M.I."/>
            <person name="Powell A.J."/>
            <person name="Barry K."/>
            <person name="Miller A.N."/>
            <person name="Grigoriev I.V."/>
            <person name="Debuchy R."/>
            <person name="Gladieux P."/>
            <person name="Hiltunen Thoren M."/>
            <person name="Johannesson H."/>
        </authorList>
    </citation>
    <scope>NUCLEOTIDE SEQUENCE</scope>
    <source>
        <strain evidence="4">PSN324</strain>
    </source>
</reference>
<dbReference type="Gene3D" id="3.20.20.70">
    <property type="entry name" value="Aldolase class I"/>
    <property type="match status" value="1"/>
</dbReference>
<evidence type="ECO:0000313" key="4">
    <source>
        <dbReference type="EMBL" id="KAK4460742.1"/>
    </source>
</evidence>
<evidence type="ECO:0000256" key="2">
    <source>
        <dbReference type="ARBA" id="ARBA00012755"/>
    </source>
</evidence>
<name>A0AAV9HIP4_9PEZI</name>